<keyword evidence="3" id="KW-1185">Reference proteome</keyword>
<evidence type="ECO:0000256" key="1">
    <source>
        <dbReference type="SAM" id="MobiDB-lite"/>
    </source>
</evidence>
<dbReference type="InterPro" id="IPR032675">
    <property type="entry name" value="LRR_dom_sf"/>
</dbReference>
<feature type="region of interest" description="Disordered" evidence="1">
    <location>
        <begin position="489"/>
        <end position="510"/>
    </location>
</feature>
<protein>
    <recommendedName>
        <fullName evidence="4">F-box domain-containing protein</fullName>
    </recommendedName>
</protein>
<proteinExistence type="predicted"/>
<organism evidence="2 3">
    <name type="scientific">Roridomyces roridus</name>
    <dbReference type="NCBI Taxonomy" id="1738132"/>
    <lineage>
        <taxon>Eukaryota</taxon>
        <taxon>Fungi</taxon>
        <taxon>Dikarya</taxon>
        <taxon>Basidiomycota</taxon>
        <taxon>Agaricomycotina</taxon>
        <taxon>Agaricomycetes</taxon>
        <taxon>Agaricomycetidae</taxon>
        <taxon>Agaricales</taxon>
        <taxon>Marasmiineae</taxon>
        <taxon>Mycenaceae</taxon>
        <taxon>Roridomyces</taxon>
    </lineage>
</organism>
<accession>A0AAD7FIF2</accession>
<evidence type="ECO:0000313" key="3">
    <source>
        <dbReference type="Proteomes" id="UP001221142"/>
    </source>
</evidence>
<gene>
    <name evidence="2" type="ORF">FB45DRAFT_1060398</name>
</gene>
<dbReference type="EMBL" id="JARKIF010000012">
    <property type="protein sequence ID" value="KAJ7625768.1"/>
    <property type="molecule type" value="Genomic_DNA"/>
</dbReference>
<comment type="caution">
    <text evidence="2">The sequence shown here is derived from an EMBL/GenBank/DDBJ whole genome shotgun (WGS) entry which is preliminary data.</text>
</comment>
<dbReference type="AlphaFoldDB" id="A0AAD7FIF2"/>
<name>A0AAD7FIF2_9AGAR</name>
<evidence type="ECO:0000313" key="2">
    <source>
        <dbReference type="EMBL" id="KAJ7625768.1"/>
    </source>
</evidence>
<sequence>MSCALCGTAGAIGDFSTIPGQSGSIPKHLITSNVPPLDSQIPVFRRLLAESQDNFGVLNARIDALQAALTRLVRERDDLVMRCKEVLAPVRRIPAELVIEIFSRVRCTRIIKDGEDVVEADGHRLPFTMVLLQDHSLTNTSRPYFPPAMIQTQLSRTGSVPLHIHYDWRDEHSGQFGEEAFIWNILLPHSDRWQALHIRCASWDHVGRLDILLKPVKRRLAGLTKVEFIVNAHYWNSIPRQWDLFSAAPRLSTVLLTASTYNEDSPNAVIPWSQITRYRGCYGAARQLDILRSCTHLVECSVVFNLALRTPNDIPLVLPHLLRLHVYSGDILTYITAPVLEELLIKDIAPTLAPFLERSCCRLTTLILRSLLSIDDLIPLLTLCPSLEHFTFILSEAYAKIPVGSLSTLFNALALQRSPAQTSDIICPGLTSLTFGWWSLRGSSWKDAFFAMIRSRAQRLRVVRVLSLKVGGNDFAEELRTKTIMTTDEKDKDHPAGAVGVTTAGDEGTGAEAVKQLAREEREEAKG</sequence>
<evidence type="ECO:0008006" key="4">
    <source>
        <dbReference type="Google" id="ProtNLM"/>
    </source>
</evidence>
<dbReference type="Proteomes" id="UP001221142">
    <property type="component" value="Unassembled WGS sequence"/>
</dbReference>
<dbReference type="Gene3D" id="3.80.10.10">
    <property type="entry name" value="Ribonuclease Inhibitor"/>
    <property type="match status" value="1"/>
</dbReference>
<reference evidence="2" key="1">
    <citation type="submission" date="2023-03" db="EMBL/GenBank/DDBJ databases">
        <title>Massive genome expansion in bonnet fungi (Mycena s.s.) driven by repeated elements and novel gene families across ecological guilds.</title>
        <authorList>
            <consortium name="Lawrence Berkeley National Laboratory"/>
            <person name="Harder C.B."/>
            <person name="Miyauchi S."/>
            <person name="Viragh M."/>
            <person name="Kuo A."/>
            <person name="Thoen E."/>
            <person name="Andreopoulos B."/>
            <person name="Lu D."/>
            <person name="Skrede I."/>
            <person name="Drula E."/>
            <person name="Henrissat B."/>
            <person name="Morin E."/>
            <person name="Kohler A."/>
            <person name="Barry K."/>
            <person name="LaButti K."/>
            <person name="Morin E."/>
            <person name="Salamov A."/>
            <person name="Lipzen A."/>
            <person name="Mereny Z."/>
            <person name="Hegedus B."/>
            <person name="Baldrian P."/>
            <person name="Stursova M."/>
            <person name="Weitz H."/>
            <person name="Taylor A."/>
            <person name="Grigoriev I.V."/>
            <person name="Nagy L.G."/>
            <person name="Martin F."/>
            <person name="Kauserud H."/>
        </authorList>
    </citation>
    <scope>NUCLEOTIDE SEQUENCE</scope>
    <source>
        <strain evidence="2">9284</strain>
    </source>
</reference>